<protein>
    <submittedName>
        <fullName evidence="1">Uncharacterized protein</fullName>
    </submittedName>
</protein>
<dbReference type="RefSeq" id="WP_040830009.1">
    <property type="nucleotide sequence ID" value="NZ_JBIAQY010000001.1"/>
</dbReference>
<organism evidence="1 2">
    <name type="scientific">Nocardia jiangxiensis</name>
    <dbReference type="NCBI Taxonomy" id="282685"/>
    <lineage>
        <taxon>Bacteria</taxon>
        <taxon>Bacillati</taxon>
        <taxon>Actinomycetota</taxon>
        <taxon>Actinomycetes</taxon>
        <taxon>Mycobacteriales</taxon>
        <taxon>Nocardiaceae</taxon>
        <taxon>Nocardia</taxon>
    </lineage>
</organism>
<accession>A0ABW6RSE8</accession>
<gene>
    <name evidence="1" type="ORF">ACFYXQ_04055</name>
</gene>
<proteinExistence type="predicted"/>
<sequence>MDVWSTASVVLIALAGCGFVLAGLIPLLPVCWPAISGHHGTSARRGRDTAILLPSRSCSTPERPLTVAEAHRTMQTHREHSCGRKRAAFETLIAAGHIAPDSSRPNERR</sequence>
<evidence type="ECO:0000313" key="2">
    <source>
        <dbReference type="Proteomes" id="UP001601992"/>
    </source>
</evidence>
<reference evidence="1 2" key="1">
    <citation type="submission" date="2024-10" db="EMBL/GenBank/DDBJ databases">
        <title>The Natural Products Discovery Center: Release of the First 8490 Sequenced Strains for Exploring Actinobacteria Biosynthetic Diversity.</title>
        <authorList>
            <person name="Kalkreuter E."/>
            <person name="Kautsar S.A."/>
            <person name="Yang D."/>
            <person name="Bader C.D."/>
            <person name="Teijaro C.N."/>
            <person name="Fluegel L."/>
            <person name="Davis C.M."/>
            <person name="Simpson J.R."/>
            <person name="Lauterbach L."/>
            <person name="Steele A.D."/>
            <person name="Gui C."/>
            <person name="Meng S."/>
            <person name="Li G."/>
            <person name="Viehrig K."/>
            <person name="Ye F."/>
            <person name="Su P."/>
            <person name="Kiefer A.F."/>
            <person name="Nichols A."/>
            <person name="Cepeda A.J."/>
            <person name="Yan W."/>
            <person name="Fan B."/>
            <person name="Jiang Y."/>
            <person name="Adhikari A."/>
            <person name="Zheng C.-J."/>
            <person name="Schuster L."/>
            <person name="Cowan T.M."/>
            <person name="Smanski M.J."/>
            <person name="Chevrette M.G."/>
            <person name="De Carvalho L.P.S."/>
            <person name="Shen B."/>
        </authorList>
    </citation>
    <scope>NUCLEOTIDE SEQUENCE [LARGE SCALE GENOMIC DNA]</scope>
    <source>
        <strain evidence="1 2">NPDC002593</strain>
    </source>
</reference>
<dbReference type="EMBL" id="JBIAQY010000001">
    <property type="protein sequence ID" value="MFF3566937.1"/>
    <property type="molecule type" value="Genomic_DNA"/>
</dbReference>
<name>A0ABW6RSE8_9NOCA</name>
<comment type="caution">
    <text evidence="1">The sequence shown here is derived from an EMBL/GenBank/DDBJ whole genome shotgun (WGS) entry which is preliminary data.</text>
</comment>
<dbReference type="Proteomes" id="UP001601992">
    <property type="component" value="Unassembled WGS sequence"/>
</dbReference>
<evidence type="ECO:0000313" key="1">
    <source>
        <dbReference type="EMBL" id="MFF3566937.1"/>
    </source>
</evidence>
<keyword evidence="2" id="KW-1185">Reference proteome</keyword>